<evidence type="ECO:0000313" key="3">
    <source>
        <dbReference type="Proteomes" id="UP000070373"/>
    </source>
</evidence>
<sequence length="67" mass="7324">MKARSGKGTLGRGLRRACASGPRGFHPGLAQMLAWSPRQRQKTKRKKGSEDERKAPSFPNPSLSSCD</sequence>
<evidence type="ECO:0000313" key="2">
    <source>
        <dbReference type="EMBL" id="KXA93634.1"/>
    </source>
</evidence>
<reference evidence="2 3" key="1">
    <citation type="journal article" date="2016" name="Sci. Rep.">
        <title>Metabolic traits of an uncultured archaeal lineage -MSBL1- from brine pools of the Red Sea.</title>
        <authorList>
            <person name="Mwirichia R."/>
            <person name="Alam I."/>
            <person name="Rashid M."/>
            <person name="Vinu M."/>
            <person name="Ba-Alawi W."/>
            <person name="Anthony Kamau A."/>
            <person name="Kamanda Ngugi D."/>
            <person name="Goker M."/>
            <person name="Klenk H.P."/>
            <person name="Bajic V."/>
            <person name="Stingl U."/>
        </authorList>
    </citation>
    <scope>NUCLEOTIDE SEQUENCE [LARGE SCALE GENOMIC DNA]</scope>
    <source>
        <strain evidence="2">SCGC-AAA259E17</strain>
    </source>
</reference>
<feature type="region of interest" description="Disordered" evidence="1">
    <location>
        <begin position="1"/>
        <end position="67"/>
    </location>
</feature>
<accession>A0A133UHD5</accession>
<comment type="caution">
    <text evidence="2">The sequence shown here is derived from an EMBL/GenBank/DDBJ whole genome shotgun (WGS) entry which is preliminary data.</text>
</comment>
<dbReference type="AlphaFoldDB" id="A0A133UHD5"/>
<name>A0A133UHD5_9EURY</name>
<keyword evidence="3" id="KW-1185">Reference proteome</keyword>
<proteinExistence type="predicted"/>
<protein>
    <submittedName>
        <fullName evidence="2">Uncharacterized protein</fullName>
    </submittedName>
</protein>
<evidence type="ECO:0000256" key="1">
    <source>
        <dbReference type="SAM" id="MobiDB-lite"/>
    </source>
</evidence>
<dbReference type="Proteomes" id="UP000070373">
    <property type="component" value="Unassembled WGS sequence"/>
</dbReference>
<organism evidence="2 3">
    <name type="scientific">candidate division MSBL1 archaeon SCGC-AAA259E17</name>
    <dbReference type="NCBI Taxonomy" id="1698263"/>
    <lineage>
        <taxon>Archaea</taxon>
        <taxon>Methanobacteriati</taxon>
        <taxon>Methanobacteriota</taxon>
        <taxon>candidate division MSBL1</taxon>
    </lineage>
</organism>
<gene>
    <name evidence="2" type="ORF">AKJ64_00210</name>
</gene>
<dbReference type="EMBL" id="LHXN01000001">
    <property type="protein sequence ID" value="KXA93634.1"/>
    <property type="molecule type" value="Genomic_DNA"/>
</dbReference>